<dbReference type="Pfam" id="PF05686">
    <property type="entry name" value="Glyco_transf_90"/>
    <property type="match status" value="1"/>
</dbReference>
<dbReference type="Proteomes" id="UP001530400">
    <property type="component" value="Unassembled WGS sequence"/>
</dbReference>
<evidence type="ECO:0000256" key="2">
    <source>
        <dbReference type="ARBA" id="ARBA00022679"/>
    </source>
</evidence>
<reference evidence="5 6" key="1">
    <citation type="submission" date="2024-10" db="EMBL/GenBank/DDBJ databases">
        <title>Updated reference genomes for cyclostephanoid diatoms.</title>
        <authorList>
            <person name="Roberts W.R."/>
            <person name="Alverson A.J."/>
        </authorList>
    </citation>
    <scope>NUCLEOTIDE SEQUENCE [LARGE SCALE GENOMIC DNA]</scope>
    <source>
        <strain evidence="5 6">AJA010-31</strain>
    </source>
</reference>
<evidence type="ECO:0000256" key="3">
    <source>
        <dbReference type="SAM" id="MobiDB-lite"/>
    </source>
</evidence>
<evidence type="ECO:0000313" key="5">
    <source>
        <dbReference type="EMBL" id="KAL3768579.1"/>
    </source>
</evidence>
<dbReference type="AlphaFoldDB" id="A0ABD3MXJ9"/>
<dbReference type="SMART" id="SM00672">
    <property type="entry name" value="CAP10"/>
    <property type="match status" value="1"/>
</dbReference>
<feature type="domain" description="Glycosyl transferase CAP10" evidence="4">
    <location>
        <begin position="174"/>
        <end position="416"/>
    </location>
</feature>
<comment type="similarity">
    <text evidence="1">Belongs to the glycosyltransferase 90 family.</text>
</comment>
<dbReference type="InterPro" id="IPR006598">
    <property type="entry name" value="CAP10"/>
</dbReference>
<evidence type="ECO:0000313" key="6">
    <source>
        <dbReference type="Proteomes" id="UP001530400"/>
    </source>
</evidence>
<dbReference type="PANTHER" id="PTHR12203">
    <property type="entry name" value="KDEL LYS-ASP-GLU-LEU CONTAINING - RELATED"/>
    <property type="match status" value="1"/>
</dbReference>
<keyword evidence="6" id="KW-1185">Reference proteome</keyword>
<name>A0ABD3MXJ9_9STRA</name>
<evidence type="ECO:0000256" key="1">
    <source>
        <dbReference type="ARBA" id="ARBA00010118"/>
    </source>
</evidence>
<sequence>MKVKGGSGINITADEPLIPGQHPMRHTHMNSNPAVLSNSAKYVVLVALVAAGIVGRLNNYKISPPTTNGIGRLRTSLHESNFVAKFEEALDPEYKGPFVPLIINNDGKMLCPKMEGGTSRRAQHFVRMLHVGLQTEHQRLWFTYGHVMNGHLPILLMGGDGNGCNLIKCEEGFDFPRLSWSMPSQQPNGSEWCHAIGIPSYELWKSFGKVNISNVIETHEHIYPWNRKIPKAVWRGSTTYDNEQYGNVSFHDIPRARLVQESKDRPDLIDAAFTKIHQRFENKAEELMPTTIMARRMPFDDQMKYKAIIDIDGNNWSARYAKLLCSNSVVIKIVPDFVEYFYDELHPHVHYIPASLANITDVASYVLDESNSSKMKAVVQAANEWCERKMKGHRIAVDAINQLDEYLHALADYGYKDNFHVKWKKLLGSEPFDDLVQC</sequence>
<gene>
    <name evidence="5" type="ORF">ACHAWO_001528</name>
</gene>
<organism evidence="5 6">
    <name type="scientific">Cyclotella atomus</name>
    <dbReference type="NCBI Taxonomy" id="382360"/>
    <lineage>
        <taxon>Eukaryota</taxon>
        <taxon>Sar</taxon>
        <taxon>Stramenopiles</taxon>
        <taxon>Ochrophyta</taxon>
        <taxon>Bacillariophyta</taxon>
        <taxon>Coscinodiscophyceae</taxon>
        <taxon>Thalassiosirophycidae</taxon>
        <taxon>Stephanodiscales</taxon>
        <taxon>Stephanodiscaceae</taxon>
        <taxon>Cyclotella</taxon>
    </lineage>
</organism>
<protein>
    <recommendedName>
        <fullName evidence="4">Glycosyl transferase CAP10 domain-containing protein</fullName>
    </recommendedName>
</protein>
<proteinExistence type="inferred from homology"/>
<dbReference type="PANTHER" id="PTHR12203:SF35">
    <property type="entry name" value="PROTEIN O-GLUCOSYLTRANSFERASE 1"/>
    <property type="match status" value="1"/>
</dbReference>
<dbReference type="InterPro" id="IPR051091">
    <property type="entry name" value="O-Glucosyltr/Glycosyltrsf_90"/>
</dbReference>
<evidence type="ECO:0000259" key="4">
    <source>
        <dbReference type="SMART" id="SM00672"/>
    </source>
</evidence>
<comment type="caution">
    <text evidence="5">The sequence shown here is derived from an EMBL/GenBank/DDBJ whole genome shotgun (WGS) entry which is preliminary data.</text>
</comment>
<keyword evidence="2" id="KW-0808">Transferase</keyword>
<dbReference type="GO" id="GO:0016740">
    <property type="term" value="F:transferase activity"/>
    <property type="evidence" value="ECO:0007669"/>
    <property type="project" value="UniProtKB-KW"/>
</dbReference>
<dbReference type="EMBL" id="JALLPJ020001344">
    <property type="protein sequence ID" value="KAL3768579.1"/>
    <property type="molecule type" value="Genomic_DNA"/>
</dbReference>
<accession>A0ABD3MXJ9</accession>
<feature type="region of interest" description="Disordered" evidence="3">
    <location>
        <begin position="1"/>
        <end position="32"/>
    </location>
</feature>